<dbReference type="InterPro" id="IPR012460">
    <property type="entry name" value="DUF1667"/>
</dbReference>
<organism evidence="3">
    <name type="scientific">Flavonifractor plautii</name>
    <name type="common">Fusobacterium plautii</name>
    <dbReference type="NCBI Taxonomy" id="292800"/>
    <lineage>
        <taxon>Bacteria</taxon>
        <taxon>Bacillati</taxon>
        <taxon>Bacillota</taxon>
        <taxon>Clostridia</taxon>
        <taxon>Eubacteriales</taxon>
        <taxon>Oscillospiraceae</taxon>
        <taxon>Flavonifractor</taxon>
    </lineage>
</organism>
<evidence type="ECO:0000259" key="2">
    <source>
        <dbReference type="Pfam" id="PF07992"/>
    </source>
</evidence>
<proteinExistence type="predicted"/>
<dbReference type="PRINTS" id="PR00368">
    <property type="entry name" value="FADPNR"/>
</dbReference>
<dbReference type="PRINTS" id="PR00411">
    <property type="entry name" value="PNDRDTASEI"/>
</dbReference>
<dbReference type="PANTHER" id="PTHR42949">
    <property type="entry name" value="ANAEROBIC GLYCEROL-3-PHOSPHATE DEHYDROGENASE SUBUNIT B"/>
    <property type="match status" value="1"/>
</dbReference>
<dbReference type="RefSeq" id="WP_156622313.1">
    <property type="nucleotide sequence ID" value="NZ_CACRUB010000052.1"/>
</dbReference>
<protein>
    <submittedName>
        <fullName evidence="3">Thioredoxin reductase</fullName>
        <ecNumber evidence="3">1.8.1.9</ecNumber>
    </submittedName>
</protein>
<feature type="domain" description="FAD/NAD(P)-binding" evidence="2">
    <location>
        <begin position="4"/>
        <end position="306"/>
    </location>
</feature>
<dbReference type="InterPro" id="IPR023753">
    <property type="entry name" value="FAD/NAD-binding_dom"/>
</dbReference>
<evidence type="ECO:0000256" key="1">
    <source>
        <dbReference type="ARBA" id="ARBA00023002"/>
    </source>
</evidence>
<dbReference type="PANTHER" id="PTHR42949:SF3">
    <property type="entry name" value="ANAEROBIC GLYCEROL-3-PHOSPHATE DEHYDROGENASE SUBUNIT B"/>
    <property type="match status" value="1"/>
</dbReference>
<dbReference type="AlphaFoldDB" id="A0A6N3GYE8"/>
<dbReference type="Pfam" id="PF07992">
    <property type="entry name" value="Pyr_redox_2"/>
    <property type="match status" value="1"/>
</dbReference>
<sequence length="455" mass="48912">MKVYDVIVVGGGPGGLAAATAAKKNGADQVLVLERENQLGGILNQCIHDGFGLYRYNSQLSGPEYALRAIHEAEEAEVTWETGCMVVKVRPHGQEHEVICFQRSGMAYYRASSVIFATGCRERTRGMISIPGSRPAGVYTAGVAQDFVNKKGIIVGRRVVILGSGDIGLIMARRLTLEGAQILAVVEIMEAPGGLARNITQCLDDFGIPLYLNHTVSRIIGKQRVEAVEISKVDRTKKVIPGTAWVVPCDTVILSVGLIPENEVASTAGVALDKHTNGAITDEYLQTSVPGVFSCGNSRRVMDLVDFVSEQGELAGANAVHFLKGEPMQRWEGRLENSMLKGKPTPNSVTCTLCPNGCQVKLLTDGTVQGNRCSKGADFAQQEACSPERILTTTVRAGGRLVAVRSDRPVKRSEMCKLVSYIKGQSYALPICAGEILLTQIGENVVNIIAEQKVT</sequence>
<dbReference type="InterPro" id="IPR036188">
    <property type="entry name" value="FAD/NAD-bd_sf"/>
</dbReference>
<dbReference type="SUPFAM" id="SSF51905">
    <property type="entry name" value="FAD/NAD(P)-binding domain"/>
    <property type="match status" value="1"/>
</dbReference>
<dbReference type="InterPro" id="IPR051691">
    <property type="entry name" value="Metab_Enz_Cyan_OpOx_G3PDH"/>
</dbReference>
<keyword evidence="1 3" id="KW-0560">Oxidoreductase</keyword>
<dbReference type="SUPFAM" id="SSF160148">
    <property type="entry name" value="CPE0013-like"/>
    <property type="match status" value="1"/>
</dbReference>
<dbReference type="Gene3D" id="3.10.530.10">
    <property type="entry name" value="CPE0013-like"/>
    <property type="match status" value="1"/>
</dbReference>
<accession>A0A6N3GYE8</accession>
<gene>
    <name evidence="3" type="primary">trxB_4</name>
    <name evidence="3" type="ORF">FPLFYP42_03427</name>
</gene>
<dbReference type="Pfam" id="PF07892">
    <property type="entry name" value="DUF1667"/>
    <property type="match status" value="1"/>
</dbReference>
<dbReference type="EMBL" id="CACRUB010000052">
    <property type="protein sequence ID" value="VYU68983.1"/>
    <property type="molecule type" value="Genomic_DNA"/>
</dbReference>
<dbReference type="InterPro" id="IPR036593">
    <property type="entry name" value="CPE0013-like_sf"/>
</dbReference>
<dbReference type="GO" id="GO:0004791">
    <property type="term" value="F:thioredoxin-disulfide reductase (NADPH) activity"/>
    <property type="evidence" value="ECO:0007669"/>
    <property type="project" value="UniProtKB-EC"/>
</dbReference>
<name>A0A6N3GYE8_FLAPL</name>
<reference evidence="3" key="1">
    <citation type="submission" date="2019-11" db="EMBL/GenBank/DDBJ databases">
        <authorList>
            <person name="Feng L."/>
        </authorList>
    </citation>
    <scope>NUCLEOTIDE SEQUENCE</scope>
    <source>
        <strain evidence="3">FplautiiLFYP42</strain>
    </source>
</reference>
<dbReference type="EC" id="1.8.1.9" evidence="3"/>
<evidence type="ECO:0000313" key="3">
    <source>
        <dbReference type="EMBL" id="VYU68983.1"/>
    </source>
</evidence>
<dbReference type="Gene3D" id="3.50.50.60">
    <property type="entry name" value="FAD/NAD(P)-binding domain"/>
    <property type="match status" value="2"/>
</dbReference>